<comment type="caution">
    <text evidence="3">The sequence shown here is derived from an EMBL/GenBank/DDBJ whole genome shotgun (WGS) entry which is preliminary data.</text>
</comment>
<evidence type="ECO:0000256" key="1">
    <source>
        <dbReference type="ARBA" id="ARBA00004613"/>
    </source>
</evidence>
<organism evidence="3 4">
    <name type="scientific">Amaricoccus macauensis</name>
    <dbReference type="NCBI Taxonomy" id="57001"/>
    <lineage>
        <taxon>Bacteria</taxon>
        <taxon>Pseudomonadati</taxon>
        <taxon>Pseudomonadota</taxon>
        <taxon>Alphaproteobacteria</taxon>
        <taxon>Rhodobacterales</taxon>
        <taxon>Paracoccaceae</taxon>
        <taxon>Amaricoccus</taxon>
    </lineage>
</organism>
<sequence>MARITGDAGNNLLQGTSAADTIEGLAGDDTLFGLGGADVLDGGRGADQLIGGTGNDTLNGRGGVDVARYDAVSADLVVVLKDGGSVRYAGFPGNDDVLGTIEAIRTGSGNDIIEINDGVEVRAGGGDDTVLSRFGPTGVSLFGEAGNDELTANASDGVHDTLSGGAGDDTLDGGYRGYVDYRTASALRIDLELGLAASASDGDDTLLNVFGILGTSGGDDITGNSYANDLRGRAGNDLIAGAGGNDTLDGGAGNDTLLGGTGTDTISYSSHQRGMVIDLKAGTASAIDGTISLHDVFDSIENAIGGRGGDSLIGSALAQSLAGGAGDDTLDGDRGNDTLDGGTGNDLLLGGGGRDDLVGALLTAAGTLANDGRDTLDGGTGIDTLRIPNAAGSLYREGPIDVRVDLAAGTLRVNAPGAATDRLVSIENVTSGSGDDTIIGSGIANRITAGDGNNLVRAGAGDDTITGGRQFEKDSAAIWQDELYGQRGNDHLTAGGSINFSGHPTGRDYLNGGMGDDTLVGGHAPTTVMVGGDGTDRFEASNGIYRERGPDSHVEGWAQKIEIRDFTRSDDDQIVIRITDNPENARAVFVGQVNDLDELEDFQFGYIADGKELTARFVTAHDDVTQDDDLEFHLPDYAGGLVTSDVLFV</sequence>
<dbReference type="SUPFAM" id="SSF51120">
    <property type="entry name" value="beta-Roll"/>
    <property type="match status" value="5"/>
</dbReference>
<dbReference type="InterPro" id="IPR011049">
    <property type="entry name" value="Serralysin-like_metalloprot_C"/>
</dbReference>
<keyword evidence="4" id="KW-1185">Reference proteome</keyword>
<dbReference type="InterPro" id="IPR050557">
    <property type="entry name" value="RTX_toxin/Mannuronan_C5-epim"/>
</dbReference>
<dbReference type="PROSITE" id="PS00330">
    <property type="entry name" value="HEMOLYSIN_CALCIUM"/>
    <property type="match status" value="6"/>
</dbReference>
<dbReference type="Proteomes" id="UP000549457">
    <property type="component" value="Unassembled WGS sequence"/>
</dbReference>
<evidence type="ECO:0000256" key="2">
    <source>
        <dbReference type="ARBA" id="ARBA00022525"/>
    </source>
</evidence>
<name>A0A840SVW7_9RHOB</name>
<proteinExistence type="predicted"/>
<accession>A0A840SVW7</accession>
<dbReference type="EMBL" id="JACHFM010000005">
    <property type="protein sequence ID" value="MBB5223956.1"/>
    <property type="molecule type" value="Genomic_DNA"/>
</dbReference>
<protein>
    <submittedName>
        <fullName evidence="3">Ca2+-binding RTX toxin-like protein</fullName>
    </submittedName>
</protein>
<dbReference type="PANTHER" id="PTHR38340">
    <property type="entry name" value="S-LAYER PROTEIN"/>
    <property type="match status" value="1"/>
</dbReference>
<dbReference type="InterPro" id="IPR001343">
    <property type="entry name" value="Hemolysn_Ca-bd"/>
</dbReference>
<dbReference type="PRINTS" id="PR00313">
    <property type="entry name" value="CABNDNGRPT"/>
</dbReference>
<reference evidence="3 4" key="1">
    <citation type="submission" date="2020-08" db="EMBL/GenBank/DDBJ databases">
        <title>Genomic Encyclopedia of Type Strains, Phase IV (KMG-IV): sequencing the most valuable type-strain genomes for metagenomic binning, comparative biology and taxonomic classification.</title>
        <authorList>
            <person name="Goeker M."/>
        </authorList>
    </citation>
    <scope>NUCLEOTIDE SEQUENCE [LARGE SCALE GENOMIC DNA]</scope>
    <source>
        <strain evidence="3 4">DSM 101730</strain>
    </source>
</reference>
<dbReference type="Gene3D" id="2.150.10.10">
    <property type="entry name" value="Serralysin-like metalloprotease, C-terminal"/>
    <property type="match status" value="6"/>
</dbReference>
<dbReference type="PANTHER" id="PTHR38340:SF1">
    <property type="entry name" value="S-LAYER PROTEIN"/>
    <property type="match status" value="1"/>
</dbReference>
<evidence type="ECO:0000313" key="4">
    <source>
        <dbReference type="Proteomes" id="UP000549457"/>
    </source>
</evidence>
<dbReference type="AlphaFoldDB" id="A0A840SVW7"/>
<comment type="subcellular location">
    <subcellularLocation>
        <location evidence="1">Secreted</location>
    </subcellularLocation>
</comment>
<dbReference type="GO" id="GO:0005615">
    <property type="term" value="C:extracellular space"/>
    <property type="evidence" value="ECO:0007669"/>
    <property type="project" value="InterPro"/>
</dbReference>
<gene>
    <name evidence="3" type="ORF">HNP73_003917</name>
</gene>
<evidence type="ECO:0000313" key="3">
    <source>
        <dbReference type="EMBL" id="MBB5223956.1"/>
    </source>
</evidence>
<dbReference type="RefSeq" id="WP_184153945.1">
    <property type="nucleotide sequence ID" value="NZ_JACHFM010000005.1"/>
</dbReference>
<dbReference type="Pfam" id="PF00353">
    <property type="entry name" value="HemolysinCabind"/>
    <property type="match status" value="7"/>
</dbReference>
<keyword evidence="2" id="KW-0964">Secreted</keyword>
<dbReference type="InterPro" id="IPR018511">
    <property type="entry name" value="Hemolysin-typ_Ca-bd_CS"/>
</dbReference>
<dbReference type="GO" id="GO:0005509">
    <property type="term" value="F:calcium ion binding"/>
    <property type="evidence" value="ECO:0007669"/>
    <property type="project" value="InterPro"/>
</dbReference>